<keyword evidence="2" id="KW-1185">Reference proteome</keyword>
<accession>A0ABR6IC87</accession>
<sequence length="49" mass="5407">MVSQAGSLLCFGYKLETYTSAEFKLYALLTPPCTLPEEELHIDNLTSPA</sequence>
<comment type="caution">
    <text evidence="1">The sequence shown here is derived from an EMBL/GenBank/DDBJ whole genome shotgun (WGS) entry which is preliminary data.</text>
</comment>
<evidence type="ECO:0000313" key="1">
    <source>
        <dbReference type="EMBL" id="MBB3970678.1"/>
    </source>
</evidence>
<organism evidence="1 2">
    <name type="scientific">Mucilaginibacter phyllosphaerae</name>
    <dbReference type="NCBI Taxonomy" id="1812349"/>
    <lineage>
        <taxon>Bacteria</taxon>
        <taxon>Pseudomonadati</taxon>
        <taxon>Bacteroidota</taxon>
        <taxon>Sphingobacteriia</taxon>
        <taxon>Sphingobacteriales</taxon>
        <taxon>Sphingobacteriaceae</taxon>
        <taxon>Mucilaginibacter</taxon>
    </lineage>
</organism>
<proteinExistence type="predicted"/>
<gene>
    <name evidence="1" type="ORF">GGR35_003301</name>
</gene>
<protein>
    <submittedName>
        <fullName evidence="1">Uncharacterized protein</fullName>
    </submittedName>
</protein>
<name>A0ABR6IC87_9SPHI</name>
<evidence type="ECO:0000313" key="2">
    <source>
        <dbReference type="Proteomes" id="UP000583101"/>
    </source>
</evidence>
<dbReference type="EMBL" id="JACIEG010000006">
    <property type="protein sequence ID" value="MBB3970678.1"/>
    <property type="molecule type" value="Genomic_DNA"/>
</dbReference>
<reference evidence="1 2" key="1">
    <citation type="submission" date="2020-08" db="EMBL/GenBank/DDBJ databases">
        <title>Genomic Encyclopedia of Type Strains, Phase IV (KMG-IV): sequencing the most valuable type-strain genomes for metagenomic binning, comparative biology and taxonomic classification.</title>
        <authorList>
            <person name="Goeker M."/>
        </authorList>
    </citation>
    <scope>NUCLEOTIDE SEQUENCE [LARGE SCALE GENOMIC DNA]</scope>
    <source>
        <strain evidence="1 2">DSM 100995</strain>
    </source>
</reference>
<dbReference type="Proteomes" id="UP000583101">
    <property type="component" value="Unassembled WGS sequence"/>
</dbReference>